<evidence type="ECO:0000256" key="2">
    <source>
        <dbReference type="SAM" id="SignalP"/>
    </source>
</evidence>
<dbReference type="EMBL" id="CAMPGE010019943">
    <property type="protein sequence ID" value="CAI2378237.1"/>
    <property type="molecule type" value="Genomic_DNA"/>
</dbReference>
<feature type="chain" id="PRO_5042227672" description="Palmitoyl-protein thioesterase 1" evidence="2">
    <location>
        <begin position="17"/>
        <end position="287"/>
    </location>
</feature>
<dbReference type="SUPFAM" id="SSF53474">
    <property type="entry name" value="alpha/beta-Hydrolases"/>
    <property type="match status" value="1"/>
</dbReference>
<protein>
    <recommendedName>
        <fullName evidence="5">Palmitoyl-protein thioesterase 1</fullName>
    </recommendedName>
</protein>
<dbReference type="AlphaFoldDB" id="A0AAD1XST4"/>
<dbReference type="PANTHER" id="PTHR11247:SF8">
    <property type="entry name" value="PALMITOYL-PROTEIN THIOESTERASE 1"/>
    <property type="match status" value="1"/>
</dbReference>
<evidence type="ECO:0008006" key="5">
    <source>
        <dbReference type="Google" id="ProtNLM"/>
    </source>
</evidence>
<reference evidence="3" key="1">
    <citation type="submission" date="2023-07" db="EMBL/GenBank/DDBJ databases">
        <authorList>
            <consortium name="AG Swart"/>
            <person name="Singh M."/>
            <person name="Singh A."/>
            <person name="Seah K."/>
            <person name="Emmerich C."/>
        </authorList>
    </citation>
    <scope>NUCLEOTIDE SEQUENCE</scope>
    <source>
        <strain evidence="3">DP1</strain>
    </source>
</reference>
<gene>
    <name evidence="3" type="ORF">ECRASSUSDP1_LOCUS19632</name>
</gene>
<dbReference type="InterPro" id="IPR029058">
    <property type="entry name" value="AB_hydrolase_fold"/>
</dbReference>
<feature type="signal peptide" evidence="2">
    <location>
        <begin position="1"/>
        <end position="16"/>
    </location>
</feature>
<dbReference type="Pfam" id="PF02089">
    <property type="entry name" value="Palm_thioest"/>
    <property type="match status" value="1"/>
</dbReference>
<dbReference type="Proteomes" id="UP001295684">
    <property type="component" value="Unassembled WGS sequence"/>
</dbReference>
<name>A0AAD1XST4_EUPCR</name>
<organism evidence="3 4">
    <name type="scientific">Euplotes crassus</name>
    <dbReference type="NCBI Taxonomy" id="5936"/>
    <lineage>
        <taxon>Eukaryota</taxon>
        <taxon>Sar</taxon>
        <taxon>Alveolata</taxon>
        <taxon>Ciliophora</taxon>
        <taxon>Intramacronucleata</taxon>
        <taxon>Spirotrichea</taxon>
        <taxon>Hypotrichia</taxon>
        <taxon>Euplotida</taxon>
        <taxon>Euplotidae</taxon>
        <taxon>Moneuplotes</taxon>
    </lineage>
</organism>
<dbReference type="PANTHER" id="PTHR11247">
    <property type="entry name" value="PALMITOYL-PROTEIN THIOESTERASE/DOLICHYLDIPHOSPHATASE 1"/>
    <property type="match status" value="1"/>
</dbReference>
<evidence type="ECO:0000256" key="1">
    <source>
        <dbReference type="ARBA" id="ARBA00022801"/>
    </source>
</evidence>
<evidence type="ECO:0000313" key="3">
    <source>
        <dbReference type="EMBL" id="CAI2378237.1"/>
    </source>
</evidence>
<proteinExistence type="predicted"/>
<dbReference type="Gene3D" id="3.40.50.1820">
    <property type="entry name" value="alpha/beta hydrolase"/>
    <property type="match status" value="1"/>
</dbReference>
<keyword evidence="1" id="KW-0378">Hydrolase</keyword>
<dbReference type="GO" id="GO:0005764">
    <property type="term" value="C:lysosome"/>
    <property type="evidence" value="ECO:0007669"/>
    <property type="project" value="TreeGrafter"/>
</dbReference>
<dbReference type="GO" id="GO:0016790">
    <property type="term" value="F:thiolester hydrolase activity"/>
    <property type="evidence" value="ECO:0007669"/>
    <property type="project" value="TreeGrafter"/>
</dbReference>
<keyword evidence="4" id="KW-1185">Reference proteome</keyword>
<keyword evidence="2" id="KW-0732">Signal</keyword>
<accession>A0AAD1XST4</accession>
<sequence length="287" mass="32956">MKLLVCIIALFCICTAHNLTTAPVLVIHGINDNCDYGIVKSVSSHLETYAQCYPIGGDQAKMASIFYNINYQGKILCDKIHQDEQLKDGNFSILGISQGAVISKYIIEYCPLKHPVRSIVTFGGPHMGVSFAPTFPKETWLGTALAWIINKFVYFNFMQYLVAPADFWRDPTNPQGYLKHSRFLAEANNERNFDQNRKDLWLALKHARFVKWEQDTTIIPRESSWWGMYSPDYNIVSRFDTEVYKKDLIGIRTLEEEGRADFISIPGDHMKFSHDQINNIVRPVFTQ</sequence>
<comment type="caution">
    <text evidence="3">The sequence shown here is derived from an EMBL/GenBank/DDBJ whole genome shotgun (WGS) entry which is preliminary data.</text>
</comment>
<evidence type="ECO:0000313" key="4">
    <source>
        <dbReference type="Proteomes" id="UP001295684"/>
    </source>
</evidence>